<dbReference type="EMBL" id="SNRY01001348">
    <property type="protein sequence ID" value="KAA6331623.1"/>
    <property type="molecule type" value="Genomic_DNA"/>
</dbReference>
<organism evidence="1">
    <name type="scientific">termite gut metagenome</name>
    <dbReference type="NCBI Taxonomy" id="433724"/>
    <lineage>
        <taxon>unclassified sequences</taxon>
        <taxon>metagenomes</taxon>
        <taxon>organismal metagenomes</taxon>
    </lineage>
</organism>
<proteinExistence type="predicted"/>
<sequence>MDNFSVNYRKRVKTLRTIEPKKTSYLKFVNPSQSDIELIAIDLTAEYRGIDFEYQLFRMLPDFCPNG</sequence>
<comment type="caution">
    <text evidence="1">The sequence shown here is derived from an EMBL/GenBank/DDBJ whole genome shotgun (WGS) entry which is preliminary data.</text>
</comment>
<protein>
    <recommendedName>
        <fullName evidence="2">Transposase</fullName>
    </recommendedName>
</protein>
<gene>
    <name evidence="1" type="ORF">EZS27_019789</name>
</gene>
<reference evidence="1" key="1">
    <citation type="submission" date="2019-03" db="EMBL/GenBank/DDBJ databases">
        <title>Single cell metagenomics reveals metabolic interactions within the superorganism composed of flagellate Streblomastix strix and complex community of Bacteroidetes bacteria on its surface.</title>
        <authorList>
            <person name="Treitli S.C."/>
            <person name="Kolisko M."/>
            <person name="Husnik F."/>
            <person name="Keeling P."/>
            <person name="Hampl V."/>
        </authorList>
    </citation>
    <scope>NUCLEOTIDE SEQUENCE</scope>
    <source>
        <strain evidence="1">STM</strain>
    </source>
</reference>
<name>A0A5J4RFG4_9ZZZZ</name>
<dbReference type="AlphaFoldDB" id="A0A5J4RFG4"/>
<evidence type="ECO:0008006" key="2">
    <source>
        <dbReference type="Google" id="ProtNLM"/>
    </source>
</evidence>
<accession>A0A5J4RFG4</accession>
<evidence type="ECO:0000313" key="1">
    <source>
        <dbReference type="EMBL" id="KAA6331623.1"/>
    </source>
</evidence>